<organism evidence="2 3">
    <name type="scientific">Leptolyngbya boryana NIES-2135</name>
    <dbReference type="NCBI Taxonomy" id="1973484"/>
    <lineage>
        <taxon>Bacteria</taxon>
        <taxon>Bacillati</taxon>
        <taxon>Cyanobacteriota</taxon>
        <taxon>Cyanophyceae</taxon>
        <taxon>Leptolyngbyales</taxon>
        <taxon>Leptolyngbyaceae</taxon>
        <taxon>Leptolyngbya group</taxon>
        <taxon>Leptolyngbya</taxon>
    </lineage>
</organism>
<protein>
    <submittedName>
        <fullName evidence="2">Uncharacterized protein</fullName>
    </submittedName>
</protein>
<feature type="region of interest" description="Disordered" evidence="1">
    <location>
        <begin position="388"/>
        <end position="411"/>
    </location>
</feature>
<feature type="region of interest" description="Disordered" evidence="1">
    <location>
        <begin position="1"/>
        <end position="21"/>
    </location>
</feature>
<gene>
    <name evidence="2" type="ORF">NIES2135_21360</name>
</gene>
<sequence>MFRLLNDQLPETASPPSKGAPAWGIDLDQSLAPLARIDFQNQYVLPGIQQTAEPTSLTAVTPQNTDEPFTIDVPETLVQVDAVQIGSQAYTLALSNPQPGQFTFDAGILTIYPKPRTPQNSPIVILGGTESTPTDWVDPSILSLFYGLPVVAQVQWSMTAEAHPSGSINLRVLGDMAESQVARRFRKGTEITFAGVGFSVSSYSKKLLNTLECPDREFEVSISLAGKWERRKYNQPTTILPPEYRDPLFPRYQDPDCQLGADGKTKIRTNKPEVVSVQTLARRVGASFTGGSPGSVSVAGDWEIPVPKDATQRDTTSFFEVADQLKRQNGTLMDFNSPIAVRARSINSGANWSYRVPEISISYKGDCQNVSGVEGYAVEYRAVKLTGKFSEPSDPETGEDTQGAKTPPKVKWKKREVKVKTFKSGDKNPMFPPETFPLIRNMNMTIDTSGPSKEEVIVTTHDGIEMLKIRRVYGAVFNSDQVMEDSEQGTPIGNSGRKRGPIIADSLSFWGLTTYERTETLFDEKTRYILGSRTTGNRSGRFMQESDKLEILDFIGPREAGESDEDYNDRIYRESLYRFKQFPIYSVDQKKLITFGSIYEDASKEPIPVDYEKRCNPDGTSEIVPVANPNFAEPMFAIAHLTYSNSFENTRNPDSTPEEPLPDLTQGEERQTYKTIQILPSQKTIADRFLRPFKEIVLDYDSFIEHTWESSTQGAAFGEYTSRRTFSTNDGRPPVAQRLPDLYEKEEPEKKEGDPNIFQKDEFEYILCTPGHDQFDPSAGSLNFPHAKYLRQALRGAETDLKYRDVMESIEYSATIPTNFAIRPFDLVSLHDGHRSHQTRVISVENTILIQGQVNDYPEIVAPQNTQIRAGIDRTIPVTNYRRKLPKKPEPPKPSKANNNDRRDFELTLGQVLPRSMKGRGNY</sequence>
<dbReference type="EMBL" id="AP018203">
    <property type="protein sequence ID" value="BAY55313.1"/>
    <property type="molecule type" value="Genomic_DNA"/>
</dbReference>
<feature type="region of interest" description="Disordered" evidence="1">
    <location>
        <begin position="881"/>
        <end position="923"/>
    </location>
</feature>
<keyword evidence="3" id="KW-1185">Reference proteome</keyword>
<accession>A0A1Z4JF85</accession>
<dbReference type="AlphaFoldDB" id="A0A1Z4JF85"/>
<evidence type="ECO:0000256" key="1">
    <source>
        <dbReference type="SAM" id="MobiDB-lite"/>
    </source>
</evidence>
<feature type="region of interest" description="Disordered" evidence="1">
    <location>
        <begin position="647"/>
        <end position="671"/>
    </location>
</feature>
<reference evidence="2 3" key="1">
    <citation type="submission" date="2017-06" db="EMBL/GenBank/DDBJ databases">
        <title>Genome sequencing of cyanobaciteial culture collection at National Institute for Environmental Studies (NIES).</title>
        <authorList>
            <person name="Hirose Y."/>
            <person name="Shimura Y."/>
            <person name="Fujisawa T."/>
            <person name="Nakamura Y."/>
            <person name="Kawachi M."/>
        </authorList>
    </citation>
    <scope>NUCLEOTIDE SEQUENCE [LARGE SCALE GENOMIC DNA]</scope>
    <source>
        <strain evidence="2 3">NIES-2135</strain>
    </source>
</reference>
<evidence type="ECO:0000313" key="3">
    <source>
        <dbReference type="Proteomes" id="UP000217895"/>
    </source>
</evidence>
<dbReference type="Proteomes" id="UP000217895">
    <property type="component" value="Chromosome"/>
</dbReference>
<feature type="compositionally biased region" description="Basic and acidic residues" evidence="1">
    <location>
        <begin position="887"/>
        <end position="906"/>
    </location>
</feature>
<name>A0A1Z4JF85_LEPBY</name>
<proteinExistence type="predicted"/>
<evidence type="ECO:0000313" key="2">
    <source>
        <dbReference type="EMBL" id="BAY55313.1"/>
    </source>
</evidence>